<dbReference type="PANTHER" id="PTHR44329:SF214">
    <property type="entry name" value="PROTEIN KINASE DOMAIN-CONTAINING PROTEIN"/>
    <property type="match status" value="1"/>
</dbReference>
<accession>A0A9P6L236</accession>
<evidence type="ECO:0000313" key="3">
    <source>
        <dbReference type="Proteomes" id="UP000736335"/>
    </source>
</evidence>
<dbReference type="Pfam" id="PF07714">
    <property type="entry name" value="PK_Tyr_Ser-Thr"/>
    <property type="match status" value="2"/>
</dbReference>
<dbReference type="GO" id="GO:0005524">
    <property type="term" value="F:ATP binding"/>
    <property type="evidence" value="ECO:0007669"/>
    <property type="project" value="InterPro"/>
</dbReference>
<gene>
    <name evidence="2" type="ORF">BJ322DRAFT_1089859</name>
</gene>
<sequence>MTTSQVLQHLYALDTSSPDFSRCLFWLMRSDEEEKYLSSLRGPELIRLIDFLDEILDVAPTADDVFRRCLHKLQTICTHKTILPSSYTISGDLVRVGNDPVAFGGFSDVWEGSLDGDKVCIKHLRISEQVREAVEKAFYKEAIIWKRLRHPNVVAFIGVTRNPSQFVSKWMPNGTLTDYVNEKPGANRIGLLLDVAEGLNYLHANHTTHGDLKGPNILVDHSGHACVTDFGFASVVRGLNSVLISEVQGYTARWAAPEVLRNGDRNTQEADIFAYGMVVVEVFTGKCPFSEFTANVTISKIMDGERPDRPQDSGLTDPVWDLACTCWHPELTRRPTITKLVGIIRECYIPYAAGIHLSTPSPPRPMKKVAKARSPTVTYAAGIHLSTPSPPLPMKKVAKAKSPTVTMPLGFPSAYRRINEISGEIAKRKDGPNGERFTELLQLCTRWHAVPASYELGDVVKQGNRAQHVSRVTQIWKGMHYGEVVALKVFGLPQDDPDTNMAKERFCTAAVLLKQLKHKHILPFYGVSTATPDFCLVFPWYKNGNIERYLENNLGINRYNLVSGVVKGLLFLHSNGVVHGALRPSHVLIDNDGNARLTISPYDAINPHPPSTRRSSYWLPEAPKCISYVAPENRESSTMTTEGDMYGIAMVIYEVLTGIAPHWECRDQDSSFRVAEEGNPMRPPGAIEDRIWKPLRKCWKKDHSARPPIAEVCDALGFGSKITQTSRRRPPLRRPLAGGLPRTLELHVHSIKFSQDLESGQQFYVRFKYRNREFKTSPTNLKNDWGGHTWFAFCSFQLSLLSLSPTQERSGKLGDRYGSRI</sequence>
<protein>
    <submittedName>
        <fullName evidence="2">Kinase-like domain-containing protein</fullName>
    </submittedName>
</protein>
<dbReference type="GO" id="GO:0004674">
    <property type="term" value="F:protein serine/threonine kinase activity"/>
    <property type="evidence" value="ECO:0007669"/>
    <property type="project" value="TreeGrafter"/>
</dbReference>
<dbReference type="Proteomes" id="UP000736335">
    <property type="component" value="Unassembled WGS sequence"/>
</dbReference>
<proteinExistence type="predicted"/>
<dbReference type="AlphaFoldDB" id="A0A9P6L236"/>
<name>A0A9P6L236_9AGAM</name>
<keyword evidence="2" id="KW-0418">Kinase</keyword>
<evidence type="ECO:0000313" key="2">
    <source>
        <dbReference type="EMBL" id="KAF9779338.1"/>
    </source>
</evidence>
<dbReference type="InterPro" id="IPR011009">
    <property type="entry name" value="Kinase-like_dom_sf"/>
</dbReference>
<dbReference type="SUPFAM" id="SSF56112">
    <property type="entry name" value="Protein kinase-like (PK-like)"/>
    <property type="match status" value="2"/>
</dbReference>
<dbReference type="InterPro" id="IPR001245">
    <property type="entry name" value="Ser-Thr/Tyr_kinase_cat_dom"/>
</dbReference>
<comment type="caution">
    <text evidence="2">The sequence shown here is derived from an EMBL/GenBank/DDBJ whole genome shotgun (WGS) entry which is preliminary data.</text>
</comment>
<dbReference type="EMBL" id="WIUZ02000020">
    <property type="protein sequence ID" value="KAF9779338.1"/>
    <property type="molecule type" value="Genomic_DNA"/>
</dbReference>
<dbReference type="Gene3D" id="1.10.510.10">
    <property type="entry name" value="Transferase(Phosphotransferase) domain 1"/>
    <property type="match status" value="2"/>
</dbReference>
<dbReference type="SMART" id="SM00220">
    <property type="entry name" value="S_TKc"/>
    <property type="match status" value="1"/>
</dbReference>
<dbReference type="PANTHER" id="PTHR44329">
    <property type="entry name" value="SERINE/THREONINE-PROTEIN KINASE TNNI3K-RELATED"/>
    <property type="match status" value="1"/>
</dbReference>
<reference evidence="2" key="1">
    <citation type="journal article" date="2020" name="Nat. Commun.">
        <title>Large-scale genome sequencing of mycorrhizal fungi provides insights into the early evolution of symbiotic traits.</title>
        <authorList>
            <person name="Miyauchi S."/>
            <person name="Kiss E."/>
            <person name="Kuo A."/>
            <person name="Drula E."/>
            <person name="Kohler A."/>
            <person name="Sanchez-Garcia M."/>
            <person name="Morin E."/>
            <person name="Andreopoulos B."/>
            <person name="Barry K.W."/>
            <person name="Bonito G."/>
            <person name="Buee M."/>
            <person name="Carver A."/>
            <person name="Chen C."/>
            <person name="Cichocki N."/>
            <person name="Clum A."/>
            <person name="Culley D."/>
            <person name="Crous P.W."/>
            <person name="Fauchery L."/>
            <person name="Girlanda M."/>
            <person name="Hayes R.D."/>
            <person name="Keri Z."/>
            <person name="LaButti K."/>
            <person name="Lipzen A."/>
            <person name="Lombard V."/>
            <person name="Magnuson J."/>
            <person name="Maillard F."/>
            <person name="Murat C."/>
            <person name="Nolan M."/>
            <person name="Ohm R.A."/>
            <person name="Pangilinan J."/>
            <person name="Pereira M.F."/>
            <person name="Perotto S."/>
            <person name="Peter M."/>
            <person name="Pfister S."/>
            <person name="Riley R."/>
            <person name="Sitrit Y."/>
            <person name="Stielow J.B."/>
            <person name="Szollosi G."/>
            <person name="Zifcakova L."/>
            <person name="Stursova M."/>
            <person name="Spatafora J.W."/>
            <person name="Tedersoo L."/>
            <person name="Vaario L.M."/>
            <person name="Yamada A."/>
            <person name="Yan M."/>
            <person name="Wang P."/>
            <person name="Xu J."/>
            <person name="Bruns T."/>
            <person name="Baldrian P."/>
            <person name="Vilgalys R."/>
            <person name="Dunand C."/>
            <person name="Henrissat B."/>
            <person name="Grigoriev I.V."/>
            <person name="Hibbett D."/>
            <person name="Nagy L.G."/>
            <person name="Martin F.M."/>
        </authorList>
    </citation>
    <scope>NUCLEOTIDE SEQUENCE</scope>
    <source>
        <strain evidence="2">UH-Tt-Lm1</strain>
    </source>
</reference>
<dbReference type="PROSITE" id="PS50011">
    <property type="entry name" value="PROTEIN_KINASE_DOM"/>
    <property type="match status" value="2"/>
</dbReference>
<keyword evidence="3" id="KW-1185">Reference proteome</keyword>
<feature type="domain" description="Protein kinase" evidence="1">
    <location>
        <begin position="454"/>
        <end position="718"/>
    </location>
</feature>
<dbReference type="InterPro" id="IPR051681">
    <property type="entry name" value="Ser/Thr_Kinases-Pseudokinases"/>
</dbReference>
<keyword evidence="2" id="KW-0808">Transferase</keyword>
<dbReference type="InterPro" id="IPR000719">
    <property type="entry name" value="Prot_kinase_dom"/>
</dbReference>
<feature type="domain" description="Protein kinase" evidence="1">
    <location>
        <begin position="95"/>
        <end position="349"/>
    </location>
</feature>
<organism evidence="2 3">
    <name type="scientific">Thelephora terrestris</name>
    <dbReference type="NCBI Taxonomy" id="56493"/>
    <lineage>
        <taxon>Eukaryota</taxon>
        <taxon>Fungi</taxon>
        <taxon>Dikarya</taxon>
        <taxon>Basidiomycota</taxon>
        <taxon>Agaricomycotina</taxon>
        <taxon>Agaricomycetes</taxon>
        <taxon>Thelephorales</taxon>
        <taxon>Thelephoraceae</taxon>
        <taxon>Thelephora</taxon>
    </lineage>
</organism>
<reference evidence="2" key="2">
    <citation type="submission" date="2020-11" db="EMBL/GenBank/DDBJ databases">
        <authorList>
            <consortium name="DOE Joint Genome Institute"/>
            <person name="Kuo A."/>
            <person name="Miyauchi S."/>
            <person name="Kiss E."/>
            <person name="Drula E."/>
            <person name="Kohler A."/>
            <person name="Sanchez-Garcia M."/>
            <person name="Andreopoulos B."/>
            <person name="Barry K.W."/>
            <person name="Bonito G."/>
            <person name="Buee M."/>
            <person name="Carver A."/>
            <person name="Chen C."/>
            <person name="Cichocki N."/>
            <person name="Clum A."/>
            <person name="Culley D."/>
            <person name="Crous P.W."/>
            <person name="Fauchery L."/>
            <person name="Girlanda M."/>
            <person name="Hayes R."/>
            <person name="Keri Z."/>
            <person name="Labutti K."/>
            <person name="Lipzen A."/>
            <person name="Lombard V."/>
            <person name="Magnuson J."/>
            <person name="Maillard F."/>
            <person name="Morin E."/>
            <person name="Murat C."/>
            <person name="Nolan M."/>
            <person name="Ohm R."/>
            <person name="Pangilinan J."/>
            <person name="Pereira M."/>
            <person name="Perotto S."/>
            <person name="Peter M."/>
            <person name="Riley R."/>
            <person name="Sitrit Y."/>
            <person name="Stielow B."/>
            <person name="Szollosi G."/>
            <person name="Zifcakova L."/>
            <person name="Stursova M."/>
            <person name="Spatafora J.W."/>
            <person name="Tedersoo L."/>
            <person name="Vaario L.-M."/>
            <person name="Yamada A."/>
            <person name="Yan M."/>
            <person name="Wang P."/>
            <person name="Xu J."/>
            <person name="Bruns T."/>
            <person name="Baldrian P."/>
            <person name="Vilgalys R."/>
            <person name="Henrissat B."/>
            <person name="Grigoriev I.V."/>
            <person name="Hibbett D."/>
            <person name="Nagy L.G."/>
            <person name="Martin F.M."/>
        </authorList>
    </citation>
    <scope>NUCLEOTIDE SEQUENCE</scope>
    <source>
        <strain evidence="2">UH-Tt-Lm1</strain>
    </source>
</reference>
<dbReference type="OrthoDB" id="4062651at2759"/>
<evidence type="ECO:0000259" key="1">
    <source>
        <dbReference type="PROSITE" id="PS50011"/>
    </source>
</evidence>